<dbReference type="InterPro" id="IPR036291">
    <property type="entry name" value="NAD(P)-bd_dom_sf"/>
</dbReference>
<reference evidence="3 4" key="1">
    <citation type="journal article" date="2010" name="Plant Cell">
        <title>The Chlorella variabilis NC64A genome reveals adaptation to photosymbiosis, coevolution with viruses, and cryptic sex.</title>
        <authorList>
            <person name="Blanc G."/>
            <person name="Duncan G."/>
            <person name="Agarkova I."/>
            <person name="Borodovsky M."/>
            <person name="Gurnon J."/>
            <person name="Kuo A."/>
            <person name="Lindquist E."/>
            <person name="Lucas S."/>
            <person name="Pangilinan J."/>
            <person name="Polle J."/>
            <person name="Salamov A."/>
            <person name="Terry A."/>
            <person name="Yamada T."/>
            <person name="Dunigan D.D."/>
            <person name="Grigoriev I.V."/>
            <person name="Claverie J.M."/>
            <person name="Van Etten J.L."/>
        </authorList>
    </citation>
    <scope>NUCLEOTIDE SEQUENCE [LARGE SCALE GENOMIC DNA]</scope>
    <source>
        <strain evidence="3 4">NC64A</strain>
    </source>
</reference>
<evidence type="ECO:0000313" key="4">
    <source>
        <dbReference type="Proteomes" id="UP000008141"/>
    </source>
</evidence>
<dbReference type="PANTHER" id="PTHR24314">
    <property type="entry name" value="NON-SPECIFIC LIPID TRANSFER PROTEIN-RELATED"/>
    <property type="match status" value="1"/>
</dbReference>
<gene>
    <name evidence="3" type="ORF">CHLNCDRAFT_57711</name>
</gene>
<dbReference type="SUPFAM" id="SSF51735">
    <property type="entry name" value="NAD(P)-binding Rossmann-fold domains"/>
    <property type="match status" value="1"/>
</dbReference>
<sequence length="535" mass="55695">MRGSMVAPCSLGAGGALAVCTNSQQSGGCGPSRLAFHARLPVHAAAGGQRHPAERLGAAPTRRRQAPPALVPPTEQQLQQAGNNIVAKPRPHRHSTGDAVGSERQPAQEQQQQGSEAADNRRAAWARAGEEAVGTEARTGGGSTSTSSGSPFSSKIRAGQQLAGAHRPVGMVVGSAWLLSVAVQLTGAAALTPLWMPVVAGGVLGGLATAAHDFIGVQRLWRSPPAPLRVLITGGSCGDMVLVTSRSEAGAQAAVQQLREEVGPDASIMGVECDVSNPAAVEALMEAAQQLLGGTDVVINNAGYSGSFQSLLSQSSEQVQRVVQTNLLGSLLVTRAAMRRMAHQPGGGHIFNTEGAGSDGSPTPQYAAYGATKCAIAQLLKTLQHEAAGLANPVRIHNLSPGMVLTPLLLEGATPSSKQVFNILCEHPETVAAFLVPRLRSVVARGEAGTAIRFLTPTRALAKFLTAPLRAGKYFDREGRPVYAPERERLLGAAQAKRTQRLQRAAARRSVPFQLAYSMCMALAFLLIVGDALAN</sequence>
<keyword evidence="2" id="KW-0812">Transmembrane</keyword>
<organism evidence="4">
    <name type="scientific">Chlorella variabilis</name>
    <name type="common">Green alga</name>
    <dbReference type="NCBI Taxonomy" id="554065"/>
    <lineage>
        <taxon>Eukaryota</taxon>
        <taxon>Viridiplantae</taxon>
        <taxon>Chlorophyta</taxon>
        <taxon>core chlorophytes</taxon>
        <taxon>Trebouxiophyceae</taxon>
        <taxon>Chlorellales</taxon>
        <taxon>Chlorellaceae</taxon>
        <taxon>Chlorella clade</taxon>
        <taxon>Chlorella</taxon>
    </lineage>
</organism>
<dbReference type="Gene3D" id="3.40.50.720">
    <property type="entry name" value="NAD(P)-binding Rossmann-like Domain"/>
    <property type="match status" value="1"/>
</dbReference>
<evidence type="ECO:0000256" key="1">
    <source>
        <dbReference type="SAM" id="MobiDB-lite"/>
    </source>
</evidence>
<protein>
    <recommendedName>
        <fullName evidence="5">Chlorophyll(Ide) b reductase</fullName>
    </recommendedName>
</protein>
<dbReference type="Pfam" id="PF00106">
    <property type="entry name" value="adh_short"/>
    <property type="match status" value="1"/>
</dbReference>
<dbReference type="PRINTS" id="PR00081">
    <property type="entry name" value="GDHRDH"/>
</dbReference>
<evidence type="ECO:0000313" key="3">
    <source>
        <dbReference type="EMBL" id="EFN55793.1"/>
    </source>
</evidence>
<feature type="compositionally biased region" description="Low complexity" evidence="1">
    <location>
        <begin position="144"/>
        <end position="154"/>
    </location>
</feature>
<dbReference type="eggNOG" id="KOG0725">
    <property type="taxonomic scope" value="Eukaryota"/>
</dbReference>
<dbReference type="InterPro" id="IPR002347">
    <property type="entry name" value="SDR_fam"/>
</dbReference>
<dbReference type="CDD" id="cd05233">
    <property type="entry name" value="SDR_c"/>
    <property type="match status" value="1"/>
</dbReference>
<dbReference type="RefSeq" id="XP_005847895.1">
    <property type="nucleotide sequence ID" value="XM_005847833.1"/>
</dbReference>
<dbReference type="InParanoid" id="E1ZE19"/>
<evidence type="ECO:0000256" key="2">
    <source>
        <dbReference type="SAM" id="Phobius"/>
    </source>
</evidence>
<dbReference type="OrthoDB" id="3592703at2759"/>
<dbReference type="GO" id="GO:0010304">
    <property type="term" value="P:PSII associated light-harvesting complex II catabolic process"/>
    <property type="evidence" value="ECO:0007669"/>
    <property type="project" value="TreeGrafter"/>
</dbReference>
<dbReference type="InterPro" id="IPR052625">
    <property type="entry name" value="Chl_b_Red"/>
</dbReference>
<feature type="transmembrane region" description="Helical" evidence="2">
    <location>
        <begin position="515"/>
        <end position="534"/>
    </location>
</feature>
<feature type="region of interest" description="Disordered" evidence="1">
    <location>
        <begin position="45"/>
        <end position="154"/>
    </location>
</feature>
<dbReference type="GeneID" id="17355360"/>
<proteinExistence type="predicted"/>
<dbReference type="PANTHER" id="PTHR24314:SF21">
    <property type="entry name" value="CHLOROPHYLL(IDE) B REDUCTASE NYC1, CHLOROPLASTIC-RELATED"/>
    <property type="match status" value="1"/>
</dbReference>
<name>E1ZE19_CHLVA</name>
<feature type="compositionally biased region" description="Polar residues" evidence="1">
    <location>
        <begin position="74"/>
        <end position="83"/>
    </location>
</feature>
<dbReference type="STRING" id="554065.E1ZE19"/>
<feature type="compositionally biased region" description="Low complexity" evidence="1">
    <location>
        <begin position="103"/>
        <end position="127"/>
    </location>
</feature>
<evidence type="ECO:0008006" key="5">
    <source>
        <dbReference type="Google" id="ProtNLM"/>
    </source>
</evidence>
<keyword evidence="4" id="KW-1185">Reference proteome</keyword>
<keyword evidence="2" id="KW-1133">Transmembrane helix</keyword>
<dbReference type="KEGG" id="cvr:CHLNCDRAFT_57711"/>
<keyword evidence="2" id="KW-0472">Membrane</keyword>
<dbReference type="AlphaFoldDB" id="E1ZE19"/>
<accession>E1ZE19</accession>
<dbReference type="GO" id="GO:0034256">
    <property type="term" value="F:chlorophyll(ide) b reductase activity"/>
    <property type="evidence" value="ECO:0007669"/>
    <property type="project" value="TreeGrafter"/>
</dbReference>
<dbReference type="GO" id="GO:0015996">
    <property type="term" value="P:chlorophyll catabolic process"/>
    <property type="evidence" value="ECO:0007669"/>
    <property type="project" value="TreeGrafter"/>
</dbReference>
<dbReference type="FunCoup" id="E1ZE19">
    <property type="interactions" value="28"/>
</dbReference>
<dbReference type="Proteomes" id="UP000008141">
    <property type="component" value="Unassembled WGS sequence"/>
</dbReference>
<dbReference type="EMBL" id="GL433843">
    <property type="protein sequence ID" value="EFN55793.1"/>
    <property type="molecule type" value="Genomic_DNA"/>
</dbReference>